<dbReference type="EMBL" id="JAEFBZ010000001">
    <property type="protein sequence ID" value="MBK1608602.1"/>
    <property type="molecule type" value="Genomic_DNA"/>
</dbReference>
<keyword evidence="1" id="KW-0863">Zinc-finger</keyword>
<keyword evidence="1" id="KW-0862">Zinc</keyword>
<dbReference type="Proteomes" id="UP000036243">
    <property type="component" value="Unassembled WGS sequence"/>
</dbReference>
<evidence type="ECO:0000313" key="1">
    <source>
        <dbReference type="EMBL" id="KAB2491175.1"/>
    </source>
</evidence>
<accession>A0A0J7GPE8</accession>
<reference evidence="3 8" key="4">
    <citation type="submission" date="2020-12" db="EMBL/GenBank/DDBJ databases">
        <title>Genome assembly for a thermostable protease producing Bacillus cereus MAKP1 strain isolated from chicken gut.</title>
        <authorList>
            <person name="Malaviya A."/>
        </authorList>
    </citation>
    <scope>NUCLEOTIDE SEQUENCE [LARGE SCALE GENOMIC DNA]</scope>
    <source>
        <strain evidence="3 8">MAKP1</strain>
    </source>
</reference>
<evidence type="ECO:0000313" key="6">
    <source>
        <dbReference type="Proteomes" id="UP000219869"/>
    </source>
</evidence>
<dbReference type="Pfam" id="PF10782">
    <property type="entry name" value="zf-C2HCIx2C"/>
    <property type="match status" value="1"/>
</dbReference>
<gene>
    <name evidence="4" type="ORF">CN475_23445</name>
    <name evidence="1" type="ORF">F8158_28170</name>
    <name evidence="3" type="ORF">JCR31_11835</name>
    <name evidence="2" type="ORF">TQ94_19115</name>
</gene>
<dbReference type="InterPro" id="IPR019718">
    <property type="entry name" value="DUF2602"/>
</dbReference>
<evidence type="ECO:0000313" key="8">
    <source>
        <dbReference type="Proteomes" id="UP000613452"/>
    </source>
</evidence>
<dbReference type="Proteomes" id="UP000477920">
    <property type="component" value="Unassembled WGS sequence"/>
</dbReference>
<dbReference type="EMBL" id="WBPB01000074">
    <property type="protein sequence ID" value="KAB2491175.1"/>
    <property type="molecule type" value="Genomic_DNA"/>
</dbReference>
<evidence type="ECO:0000313" key="7">
    <source>
        <dbReference type="Proteomes" id="UP000477920"/>
    </source>
</evidence>
<dbReference type="EMBL" id="NTXW01000044">
    <property type="protein sequence ID" value="PEQ83481.1"/>
    <property type="molecule type" value="Genomic_DNA"/>
</dbReference>
<keyword evidence="1" id="KW-0479">Metal-binding</keyword>
<reference evidence="4 6" key="2">
    <citation type="submission" date="2017-09" db="EMBL/GenBank/DDBJ databases">
        <title>Large-scale bioinformatics analysis of Bacillus genomes uncovers conserved roles of natural products in bacterial physiology.</title>
        <authorList>
            <consortium name="Agbiome Team Llc"/>
            <person name="Bleich R.M."/>
            <person name="Kirk G.J."/>
            <person name="Santa Maria K.C."/>
            <person name="Allen S.E."/>
            <person name="Farag S."/>
            <person name="Shank E.A."/>
            <person name="Bowers A."/>
        </authorList>
    </citation>
    <scope>NUCLEOTIDE SEQUENCE [LARGE SCALE GENOMIC DNA]</scope>
    <source>
        <strain evidence="4 6">AFS006334</strain>
    </source>
</reference>
<dbReference type="OMA" id="KCGRRRF"/>
<dbReference type="RefSeq" id="WP_000202840.1">
    <property type="nucleotide sequence ID" value="NC_010934.1"/>
</dbReference>
<name>A0A0J7GPE8_BACCE</name>
<reference evidence="1 7" key="3">
    <citation type="submission" date="2019-10" db="EMBL/GenBank/DDBJ databases">
        <title>Bacillus from the desert of Cuatro Cinegas, Coahuila.</title>
        <authorList>
            <person name="Olmedo-Alvarez G."/>
            <person name="Saldana S."/>
            <person name="Barcelo D."/>
        </authorList>
    </citation>
    <scope>NUCLEOTIDE SEQUENCE [LARGE SCALE GENOMIC DNA]</scope>
    <source>
        <strain evidence="1 7">CH101a_3T</strain>
    </source>
</reference>
<protein>
    <submittedName>
        <fullName evidence="2">Transposase</fullName>
    </submittedName>
    <submittedName>
        <fullName evidence="1">Zinc-finger domain-containing protein</fullName>
    </submittedName>
</protein>
<dbReference type="AlphaFoldDB" id="A0A0J7GPE8"/>
<dbReference type="EMBL" id="JYFW01000035">
    <property type="protein sequence ID" value="KMP15562.1"/>
    <property type="molecule type" value="Genomic_DNA"/>
</dbReference>
<evidence type="ECO:0000313" key="2">
    <source>
        <dbReference type="EMBL" id="KMP15562.1"/>
    </source>
</evidence>
<dbReference type="Proteomes" id="UP000613452">
    <property type="component" value="Unassembled WGS sequence"/>
</dbReference>
<evidence type="ECO:0000313" key="4">
    <source>
        <dbReference type="EMBL" id="PEQ83481.1"/>
    </source>
</evidence>
<dbReference type="GeneID" id="92801526"/>
<comment type="caution">
    <text evidence="2">The sequence shown here is derived from an EMBL/GenBank/DDBJ whole genome shotgun (WGS) entry which is preliminary data.</text>
</comment>
<dbReference type="GO" id="GO:0008270">
    <property type="term" value="F:zinc ion binding"/>
    <property type="evidence" value="ECO:0007669"/>
    <property type="project" value="UniProtKB-KW"/>
</dbReference>
<sequence>MTSLRLKILQEIHNLEDTHCSICPLNNLSVNCTDEQEQAKQRNYKHCKGCPIFDSIREKGEQLNSLSKKSTFNKVRERYMENPFKYLQYKEYSITDVVKETGLTKYQLRKFKQQLE</sequence>
<organism evidence="2 5">
    <name type="scientific">Bacillus cereus</name>
    <dbReference type="NCBI Taxonomy" id="1396"/>
    <lineage>
        <taxon>Bacteria</taxon>
        <taxon>Bacillati</taxon>
        <taxon>Bacillota</taxon>
        <taxon>Bacilli</taxon>
        <taxon>Bacillales</taxon>
        <taxon>Bacillaceae</taxon>
        <taxon>Bacillus</taxon>
        <taxon>Bacillus cereus group</taxon>
    </lineage>
</organism>
<proteinExistence type="predicted"/>
<evidence type="ECO:0000313" key="3">
    <source>
        <dbReference type="EMBL" id="MBK1608602.1"/>
    </source>
</evidence>
<dbReference type="Proteomes" id="UP000219869">
    <property type="component" value="Unassembled WGS sequence"/>
</dbReference>
<evidence type="ECO:0000313" key="5">
    <source>
        <dbReference type="Proteomes" id="UP000036243"/>
    </source>
</evidence>
<reference evidence="2 5" key="1">
    <citation type="submission" date="2015-02" db="EMBL/GenBank/DDBJ databases">
        <title>Evolution of B. cereus sensu lato: Distribution, horizontal transfer and duplication of chromosomal virulence genes.</title>
        <authorList>
            <person name="Boehm M.-E."/>
            <person name="Huptas C."/>
            <person name="Krey V.M."/>
            <person name="Scherer S."/>
        </authorList>
    </citation>
    <scope>NUCLEOTIDE SEQUENCE [LARGE SCALE GENOMIC DNA]</scope>
    <source>
        <strain evidence="2 5">#17</strain>
    </source>
</reference>